<dbReference type="Proteomes" id="UP000045782">
    <property type="component" value="Unassembled WGS sequence"/>
</dbReference>
<dbReference type="EMBL" id="CSWP01000006">
    <property type="protein sequence ID" value="CPV58817.1"/>
    <property type="molecule type" value="Genomic_DNA"/>
</dbReference>
<evidence type="ECO:0000256" key="1">
    <source>
        <dbReference type="ARBA" id="ARBA00006484"/>
    </source>
</evidence>
<dbReference type="PRINTS" id="PR00081">
    <property type="entry name" value="GDHRDH"/>
</dbReference>
<organism evidence="3 4">
    <name type="scientific">Mycobacteroides abscessus</name>
    <dbReference type="NCBI Taxonomy" id="36809"/>
    <lineage>
        <taxon>Bacteria</taxon>
        <taxon>Bacillati</taxon>
        <taxon>Actinomycetota</taxon>
        <taxon>Actinomycetes</taxon>
        <taxon>Mycobacteriales</taxon>
        <taxon>Mycobacteriaceae</taxon>
        <taxon>Mycobacteroides</taxon>
    </lineage>
</organism>
<dbReference type="InterPro" id="IPR002347">
    <property type="entry name" value="SDR_fam"/>
</dbReference>
<accession>A0A0U0ZQ81</accession>
<dbReference type="PANTHER" id="PTHR42760:SF40">
    <property type="entry name" value="3-OXOACYL-[ACYL-CARRIER-PROTEIN] REDUCTASE, CHLOROPLASTIC"/>
    <property type="match status" value="1"/>
</dbReference>
<dbReference type="GO" id="GO:0004316">
    <property type="term" value="F:3-oxoacyl-[acyl-carrier-protein] reductase (NADPH) activity"/>
    <property type="evidence" value="ECO:0007669"/>
    <property type="project" value="UniProtKB-EC"/>
</dbReference>
<gene>
    <name evidence="3" type="primary">fabG_12</name>
    <name evidence="3" type="ORF">ERS075579_03031</name>
</gene>
<dbReference type="InterPro" id="IPR036291">
    <property type="entry name" value="NAD(P)-bd_dom_sf"/>
</dbReference>
<comment type="similarity">
    <text evidence="1 2">Belongs to the short-chain dehydrogenases/reductases (SDR) family.</text>
</comment>
<dbReference type="AlphaFoldDB" id="A0A0U0ZQ81"/>
<reference evidence="3 4" key="1">
    <citation type="submission" date="2015-03" db="EMBL/GenBank/DDBJ databases">
        <authorList>
            <person name="Murphy D."/>
        </authorList>
    </citation>
    <scope>NUCLEOTIDE SEQUENCE [LARGE SCALE GENOMIC DNA]</scope>
    <source>
        <strain evidence="3 4">PAP088</strain>
    </source>
</reference>
<dbReference type="CDD" id="cd05233">
    <property type="entry name" value="SDR_c"/>
    <property type="match status" value="1"/>
</dbReference>
<dbReference type="EC" id="1.1.1.100" evidence="3"/>
<evidence type="ECO:0000313" key="4">
    <source>
        <dbReference type="Proteomes" id="UP000045782"/>
    </source>
</evidence>
<protein>
    <submittedName>
        <fullName evidence="3">Putative short chain dehydrogenase/reductase</fullName>
        <ecNumber evidence="3">1.1.1.100</ecNumber>
    </submittedName>
</protein>
<dbReference type="Gene3D" id="3.40.50.720">
    <property type="entry name" value="NAD(P)-binding Rossmann-like Domain"/>
    <property type="match status" value="1"/>
</dbReference>
<dbReference type="Pfam" id="PF00106">
    <property type="entry name" value="adh_short"/>
    <property type="match status" value="1"/>
</dbReference>
<name>A0A0U0ZQ81_9MYCO</name>
<dbReference type="SUPFAM" id="SSF51735">
    <property type="entry name" value="NAD(P)-binding Rossmann-fold domains"/>
    <property type="match status" value="1"/>
</dbReference>
<dbReference type="PANTHER" id="PTHR42760">
    <property type="entry name" value="SHORT-CHAIN DEHYDROGENASES/REDUCTASES FAMILY MEMBER"/>
    <property type="match status" value="1"/>
</dbReference>
<dbReference type="PRINTS" id="PR00080">
    <property type="entry name" value="SDRFAMILY"/>
</dbReference>
<evidence type="ECO:0000256" key="2">
    <source>
        <dbReference type="RuleBase" id="RU000363"/>
    </source>
</evidence>
<keyword evidence="3" id="KW-0560">Oxidoreductase</keyword>
<dbReference type="RefSeq" id="WP_005103359.1">
    <property type="nucleotide sequence ID" value="NZ_AP022621.1"/>
</dbReference>
<dbReference type="GO" id="GO:0030497">
    <property type="term" value="P:fatty acid elongation"/>
    <property type="evidence" value="ECO:0007669"/>
    <property type="project" value="TreeGrafter"/>
</dbReference>
<evidence type="ECO:0000313" key="3">
    <source>
        <dbReference type="EMBL" id="CPV58817.1"/>
    </source>
</evidence>
<proteinExistence type="inferred from homology"/>
<sequence length="284" mass="29491">MPNCVVVGGSRGIGRAVALLLGELGTNVVVNGRHADVVDDTVGAITSSGGTAVGFVGAPDNERTATDLIDTCRTQYGGIDALINCAGIPEPTGSSILTITSGDFHRLIDAHLGTVFHTCRVVAPLMVQQRHGAIINTGSTASLGIYGGTGYPAGKAAVNGLTLAIAAELKRSGVRANVICPGARTRLSEGPEYTAHLHDLHTRGLLDDMTLQASLAPAPPACVAPLYAYLAGDLSARITGQIFLAAGGFIGRFKRQTPVPLGYRDHALDAPWSMEEIDDLMGRR</sequence>